<dbReference type="RefSeq" id="WP_112711956.1">
    <property type="nucleotide sequence ID" value="NZ_LS483250.1"/>
</dbReference>
<dbReference type="KEGG" id="mya:MORIYA_0228"/>
<gene>
    <name evidence="1" type="ORF">MORIYA_0228</name>
</gene>
<dbReference type="SUPFAM" id="SSF81593">
    <property type="entry name" value="Nucleotidyltransferase substrate binding subunit/domain"/>
    <property type="match status" value="1"/>
</dbReference>
<dbReference type="AlphaFoldDB" id="A0A330LKF1"/>
<accession>A0A330LKF1</accession>
<name>A0A330LKF1_9GAMM</name>
<dbReference type="EMBL" id="LS483250">
    <property type="protein sequence ID" value="SQD76706.1"/>
    <property type="molecule type" value="Genomic_DNA"/>
</dbReference>
<protein>
    <submittedName>
        <fullName evidence="1">Uncharacterized protein</fullName>
    </submittedName>
</protein>
<organism evidence="1 2">
    <name type="scientific">Moritella yayanosii</name>
    <dbReference type="NCBI Taxonomy" id="69539"/>
    <lineage>
        <taxon>Bacteria</taxon>
        <taxon>Pseudomonadati</taxon>
        <taxon>Pseudomonadota</taxon>
        <taxon>Gammaproteobacteria</taxon>
        <taxon>Alteromonadales</taxon>
        <taxon>Moritellaceae</taxon>
        <taxon>Moritella</taxon>
    </lineage>
</organism>
<dbReference type="Gene3D" id="1.20.120.330">
    <property type="entry name" value="Nucleotidyltransferases domain 2"/>
    <property type="match status" value="1"/>
</dbReference>
<reference evidence="2" key="1">
    <citation type="submission" date="2018-05" db="EMBL/GenBank/DDBJ databases">
        <authorList>
            <person name="Cea G.-C."/>
            <person name="William W."/>
        </authorList>
    </citation>
    <scope>NUCLEOTIDE SEQUENCE [LARGE SCALE GENOMIC DNA]</scope>
    <source>
        <strain evidence="2">DB21MT 5</strain>
    </source>
</reference>
<proteinExistence type="predicted"/>
<keyword evidence="2" id="KW-1185">Reference proteome</keyword>
<evidence type="ECO:0000313" key="2">
    <source>
        <dbReference type="Proteomes" id="UP000250163"/>
    </source>
</evidence>
<evidence type="ECO:0000313" key="1">
    <source>
        <dbReference type="EMBL" id="SQD76706.1"/>
    </source>
</evidence>
<sequence>MSYANSKYVVLYQKNWSEALRTAKRLHSSLQRLSNDFPISSEKLASADEDLQDKIDAFRVRFADLQDCIGHKLFRNLLKLEDETPISMVDVLNMMEKRSVLSSPQQWKLLREVRNAFSHDYPESEHERSEVLNLAWQHADQLLLILSNLKRYLQTIDIELEGDIDALI</sequence>
<dbReference type="OrthoDB" id="13547at2"/>
<dbReference type="Proteomes" id="UP000250163">
    <property type="component" value="Chromosome MORIYA"/>
</dbReference>